<name>A0A0Z8NV17_STRSU</name>
<dbReference type="RefSeq" id="WP_044768061.1">
    <property type="nucleotide sequence ID" value="NZ_CEIH01000352.1"/>
</dbReference>
<evidence type="ECO:0000313" key="1">
    <source>
        <dbReference type="EMBL" id="CYW33974.1"/>
    </source>
</evidence>
<protein>
    <submittedName>
        <fullName evidence="1">Uncharacterized protein</fullName>
    </submittedName>
</protein>
<dbReference type="Proteomes" id="UP000069526">
    <property type="component" value="Unassembled WGS sequence"/>
</dbReference>
<evidence type="ECO:0000313" key="2">
    <source>
        <dbReference type="Proteomes" id="UP000069526"/>
    </source>
</evidence>
<accession>A0A0Z8NV17</accession>
<dbReference type="EMBL" id="FIJK01000029">
    <property type="protein sequence ID" value="CYW33974.1"/>
    <property type="molecule type" value="Genomic_DNA"/>
</dbReference>
<sequence>MDFKEYIYNEIGKRIKNDRENWGVTQDGYVTRINLDYSADSKNEKSTYLTRERLSNIENGKKQKERNFLSNGEVDIFTKCRFPSRLELLLGTDEEIKKILKSLLFACLMNGHKLGKIETEYQLFDISYSKEIEHLSNIIIKVMLSIPEFAQKFSEIFFYRSDYIDFKTTESHNLVGKRKHHFSETTKELEIWYSENTGNLIPKLTETKQSTKVFLNTASKVLENIVELLFEEVKEKLNDRLRNLEKYEFPNRFQEKKG</sequence>
<reference evidence="1 2" key="1">
    <citation type="submission" date="2016-02" db="EMBL/GenBank/DDBJ databases">
        <authorList>
            <consortium name="Pathogen Informatics"/>
        </authorList>
    </citation>
    <scope>NUCLEOTIDE SEQUENCE [LARGE SCALE GENOMIC DNA]</scope>
    <source>
        <strain evidence="1 2">SS1013</strain>
    </source>
</reference>
<organism evidence="1 2">
    <name type="scientific">Streptococcus suis</name>
    <dbReference type="NCBI Taxonomy" id="1307"/>
    <lineage>
        <taxon>Bacteria</taxon>
        <taxon>Bacillati</taxon>
        <taxon>Bacillota</taxon>
        <taxon>Bacilli</taxon>
        <taxon>Lactobacillales</taxon>
        <taxon>Streptococcaceae</taxon>
        <taxon>Streptococcus</taxon>
    </lineage>
</organism>
<dbReference type="AlphaFoldDB" id="A0A0Z8NV17"/>
<proteinExistence type="predicted"/>
<gene>
    <name evidence="1" type="ORF">ERS132539_01295</name>
</gene>